<evidence type="ECO:0000313" key="2">
    <source>
        <dbReference type="EMBL" id="GAA5173610.1"/>
    </source>
</evidence>
<reference evidence="3" key="1">
    <citation type="journal article" date="2019" name="Int. J. Syst. Evol. Microbiol.">
        <title>The Global Catalogue of Microorganisms (GCM) 10K type strain sequencing project: providing services to taxonomists for standard genome sequencing and annotation.</title>
        <authorList>
            <consortium name="The Broad Institute Genomics Platform"/>
            <consortium name="The Broad Institute Genome Sequencing Center for Infectious Disease"/>
            <person name="Wu L."/>
            <person name="Ma J."/>
        </authorList>
    </citation>
    <scope>NUCLEOTIDE SEQUENCE [LARGE SCALE GENOMIC DNA]</scope>
    <source>
        <strain evidence="3">JCM 18303</strain>
    </source>
</reference>
<evidence type="ECO:0000313" key="3">
    <source>
        <dbReference type="Proteomes" id="UP001428817"/>
    </source>
</evidence>
<protein>
    <submittedName>
        <fullName evidence="2">Uncharacterized protein</fullName>
    </submittedName>
</protein>
<name>A0ABP9RAP5_9PSEU</name>
<accession>A0ABP9RAP5</accession>
<feature type="region of interest" description="Disordered" evidence="1">
    <location>
        <begin position="18"/>
        <end position="60"/>
    </location>
</feature>
<organism evidence="2 3">
    <name type="scientific">Pseudonocardia eucalypti</name>
    <dbReference type="NCBI Taxonomy" id="648755"/>
    <lineage>
        <taxon>Bacteria</taxon>
        <taxon>Bacillati</taxon>
        <taxon>Actinomycetota</taxon>
        <taxon>Actinomycetes</taxon>
        <taxon>Pseudonocardiales</taxon>
        <taxon>Pseudonocardiaceae</taxon>
        <taxon>Pseudonocardia</taxon>
    </lineage>
</organism>
<comment type="caution">
    <text evidence="2">The sequence shown here is derived from an EMBL/GenBank/DDBJ whole genome shotgun (WGS) entry which is preliminary data.</text>
</comment>
<gene>
    <name evidence="2" type="ORF">GCM10023321_75560</name>
</gene>
<feature type="compositionally biased region" description="Basic residues" evidence="1">
    <location>
        <begin position="51"/>
        <end position="60"/>
    </location>
</feature>
<proteinExistence type="predicted"/>
<dbReference type="RefSeq" id="WP_185060686.1">
    <property type="nucleotide sequence ID" value="NZ_BAABJP010000057.1"/>
</dbReference>
<dbReference type="EMBL" id="BAABJP010000057">
    <property type="protein sequence ID" value="GAA5173610.1"/>
    <property type="molecule type" value="Genomic_DNA"/>
</dbReference>
<keyword evidence="3" id="KW-1185">Reference proteome</keyword>
<dbReference type="Proteomes" id="UP001428817">
    <property type="component" value="Unassembled WGS sequence"/>
</dbReference>
<evidence type="ECO:0000256" key="1">
    <source>
        <dbReference type="SAM" id="MobiDB-lite"/>
    </source>
</evidence>
<sequence length="60" mass="6497">MSFTPIYDELRALRITQSAGNTSGSHRVPARVGGAHSEQDKIGQLAGRRGLGGRHRRPSE</sequence>